<name>A0A2P2N5A1_RHIMU</name>
<accession>A0A2P2N5A1</accession>
<sequence>MNGIFSFYISVPRIDNS</sequence>
<dbReference type="EMBL" id="GGEC01057170">
    <property type="protein sequence ID" value="MBX37654.1"/>
    <property type="molecule type" value="Transcribed_RNA"/>
</dbReference>
<protein>
    <submittedName>
        <fullName evidence="1">Uncharacterized protein</fullName>
    </submittedName>
</protein>
<proteinExistence type="predicted"/>
<dbReference type="AlphaFoldDB" id="A0A2P2N5A1"/>
<evidence type="ECO:0000313" key="1">
    <source>
        <dbReference type="EMBL" id="MBX37654.1"/>
    </source>
</evidence>
<organism evidence="1">
    <name type="scientific">Rhizophora mucronata</name>
    <name type="common">Asiatic mangrove</name>
    <dbReference type="NCBI Taxonomy" id="61149"/>
    <lineage>
        <taxon>Eukaryota</taxon>
        <taxon>Viridiplantae</taxon>
        <taxon>Streptophyta</taxon>
        <taxon>Embryophyta</taxon>
        <taxon>Tracheophyta</taxon>
        <taxon>Spermatophyta</taxon>
        <taxon>Magnoliopsida</taxon>
        <taxon>eudicotyledons</taxon>
        <taxon>Gunneridae</taxon>
        <taxon>Pentapetalae</taxon>
        <taxon>rosids</taxon>
        <taxon>fabids</taxon>
        <taxon>Malpighiales</taxon>
        <taxon>Rhizophoraceae</taxon>
        <taxon>Rhizophora</taxon>
    </lineage>
</organism>
<reference evidence="1" key="1">
    <citation type="submission" date="2018-02" db="EMBL/GenBank/DDBJ databases">
        <title>Rhizophora mucronata_Transcriptome.</title>
        <authorList>
            <person name="Meera S.P."/>
            <person name="Sreeshan A."/>
            <person name="Augustine A."/>
        </authorList>
    </citation>
    <scope>NUCLEOTIDE SEQUENCE</scope>
    <source>
        <tissue evidence="1">Leaf</tissue>
    </source>
</reference>